<proteinExistence type="predicted"/>
<sequence length="152" mass="17336">MKLDRKLFSKEVILFHQDIATQDEIFEKLNENLLAKGVVNDGFLAAIKKREKNFPTGLKLESGFGVAIPHTDPEFVNEDQIGFISLNKPIQFRQMGSDTEVVEAKMIFILCLKEAHKQLDMLQNLMTLFGDDAKIEKLYACKSIEEFLNLIS</sequence>
<dbReference type="PANTHER" id="PTHR47738">
    <property type="entry name" value="PTS SYSTEM FRUCTOSE-LIKE EIIA COMPONENT-RELATED"/>
    <property type="match status" value="1"/>
</dbReference>
<dbReference type="PROSITE" id="PS51094">
    <property type="entry name" value="PTS_EIIA_TYPE_2"/>
    <property type="match status" value="1"/>
</dbReference>
<dbReference type="AlphaFoldDB" id="A0A5P5ZHC2"/>
<dbReference type="SUPFAM" id="SSF55804">
    <property type="entry name" value="Phoshotransferase/anion transport protein"/>
    <property type="match status" value="1"/>
</dbReference>
<keyword evidence="2" id="KW-0813">Transport</keyword>
<keyword evidence="2" id="KW-0762">Sugar transport</keyword>
<evidence type="ECO:0000313" key="3">
    <source>
        <dbReference type="Proteomes" id="UP000325393"/>
    </source>
</evidence>
<organism evidence="2 3">
    <name type="scientific">Lactobacillus acetotolerans</name>
    <dbReference type="NCBI Taxonomy" id="1600"/>
    <lineage>
        <taxon>Bacteria</taxon>
        <taxon>Bacillati</taxon>
        <taxon>Bacillota</taxon>
        <taxon>Bacilli</taxon>
        <taxon>Lactobacillales</taxon>
        <taxon>Lactobacillaceae</taxon>
        <taxon>Lactobacillus</taxon>
    </lineage>
</organism>
<dbReference type="CDD" id="cd00211">
    <property type="entry name" value="PTS_IIA_fru"/>
    <property type="match status" value="1"/>
</dbReference>
<dbReference type="Pfam" id="PF00359">
    <property type="entry name" value="PTS_EIIA_2"/>
    <property type="match status" value="1"/>
</dbReference>
<dbReference type="EMBL" id="CP044496">
    <property type="protein sequence ID" value="QFG50720.1"/>
    <property type="molecule type" value="Genomic_DNA"/>
</dbReference>
<accession>A0A5P5ZHC2</accession>
<gene>
    <name evidence="2" type="ORF">LA749_01180</name>
</gene>
<dbReference type="InterPro" id="IPR051541">
    <property type="entry name" value="PTS_SugarTrans_NitroReg"/>
</dbReference>
<dbReference type="RefSeq" id="WP_056970325.1">
    <property type="nucleotide sequence ID" value="NZ_CP044496.1"/>
</dbReference>
<dbReference type="Gene3D" id="3.40.930.10">
    <property type="entry name" value="Mannitol-specific EII, Chain A"/>
    <property type="match status" value="1"/>
</dbReference>
<dbReference type="GeneID" id="78211587"/>
<dbReference type="InterPro" id="IPR016152">
    <property type="entry name" value="PTrfase/Anion_transptr"/>
</dbReference>
<reference evidence="2 3" key="1">
    <citation type="submission" date="2019-09" db="EMBL/GenBank/DDBJ databases">
        <title>Genome sequencing of Lactobacillus acetotolerans.</title>
        <authorList>
            <person name="Kim K."/>
        </authorList>
    </citation>
    <scope>NUCLEOTIDE SEQUENCE [LARGE SCALE GENOMIC DNA]</scope>
    <source>
        <strain evidence="2 3">LA749</strain>
    </source>
</reference>
<dbReference type="PANTHER" id="PTHR47738:SF3">
    <property type="entry name" value="PHOSPHOTRANSFERASE SYSTEM MANNITOL_FRUCTOSE-SPECIFIC IIA DOMAIN CONTAINING PROTEIN"/>
    <property type="match status" value="1"/>
</dbReference>
<feature type="domain" description="PTS EIIA type-2" evidence="1">
    <location>
        <begin position="6"/>
        <end position="152"/>
    </location>
</feature>
<dbReference type="InterPro" id="IPR002178">
    <property type="entry name" value="PTS_EIIA_type-2_dom"/>
</dbReference>
<evidence type="ECO:0000259" key="1">
    <source>
        <dbReference type="PROSITE" id="PS51094"/>
    </source>
</evidence>
<evidence type="ECO:0000313" key="2">
    <source>
        <dbReference type="EMBL" id="QFG50720.1"/>
    </source>
</evidence>
<name>A0A5P5ZHC2_9LACO</name>
<dbReference type="Proteomes" id="UP000325393">
    <property type="component" value="Chromosome"/>
</dbReference>
<protein>
    <submittedName>
        <fullName evidence="2">PTS sugar transporter subunit IIA</fullName>
    </submittedName>
</protein>